<dbReference type="GO" id="GO:0008270">
    <property type="term" value="F:zinc ion binding"/>
    <property type="evidence" value="ECO:0007669"/>
    <property type="project" value="UniProtKB-KW"/>
</dbReference>
<organism evidence="8 9">
    <name type="scientific">Elysia crispata</name>
    <name type="common">lettuce slug</name>
    <dbReference type="NCBI Taxonomy" id="231223"/>
    <lineage>
        <taxon>Eukaryota</taxon>
        <taxon>Metazoa</taxon>
        <taxon>Spiralia</taxon>
        <taxon>Lophotrochozoa</taxon>
        <taxon>Mollusca</taxon>
        <taxon>Gastropoda</taxon>
        <taxon>Heterobranchia</taxon>
        <taxon>Euthyneura</taxon>
        <taxon>Panpulmonata</taxon>
        <taxon>Sacoglossa</taxon>
        <taxon>Placobranchoidea</taxon>
        <taxon>Plakobranchidae</taxon>
        <taxon>Elysia</taxon>
    </lineage>
</organism>
<dbReference type="Pfam" id="PF13923">
    <property type="entry name" value="zf-C3HC4_2"/>
    <property type="match status" value="1"/>
</dbReference>
<protein>
    <recommendedName>
        <fullName evidence="7">RING-type domain-containing protein</fullName>
    </recommendedName>
</protein>
<evidence type="ECO:0000313" key="8">
    <source>
        <dbReference type="EMBL" id="KAK3716570.1"/>
    </source>
</evidence>
<dbReference type="PANTHER" id="PTHR10825">
    <property type="entry name" value="RING FINGER DOMAIN-CONTAINING, POLYCOMB GROUP COMPONENT"/>
    <property type="match status" value="1"/>
</dbReference>
<keyword evidence="5" id="KW-0539">Nucleus</keyword>
<dbReference type="GO" id="GO:0035102">
    <property type="term" value="C:PRC1 complex"/>
    <property type="evidence" value="ECO:0007669"/>
    <property type="project" value="TreeGrafter"/>
</dbReference>
<dbReference type="SUPFAM" id="SSF57850">
    <property type="entry name" value="RING/U-box"/>
    <property type="match status" value="1"/>
</dbReference>
<evidence type="ECO:0000256" key="2">
    <source>
        <dbReference type="ARBA" id="ARBA00022723"/>
    </source>
</evidence>
<reference evidence="8" key="1">
    <citation type="journal article" date="2023" name="G3 (Bethesda)">
        <title>A reference genome for the long-term kleptoplast-retaining sea slug Elysia crispata morphotype clarki.</title>
        <authorList>
            <person name="Eastman K.E."/>
            <person name="Pendleton A.L."/>
            <person name="Shaikh M.A."/>
            <person name="Suttiyut T."/>
            <person name="Ogas R."/>
            <person name="Tomko P."/>
            <person name="Gavelis G."/>
            <person name="Widhalm J.R."/>
            <person name="Wisecaver J.H."/>
        </authorList>
    </citation>
    <scope>NUCLEOTIDE SEQUENCE</scope>
    <source>
        <strain evidence="8">ECLA1</strain>
    </source>
</reference>
<dbReference type="SMART" id="SM00184">
    <property type="entry name" value="RING"/>
    <property type="match status" value="1"/>
</dbReference>
<dbReference type="InterPro" id="IPR013083">
    <property type="entry name" value="Znf_RING/FYVE/PHD"/>
</dbReference>
<evidence type="ECO:0000256" key="3">
    <source>
        <dbReference type="ARBA" id="ARBA00022771"/>
    </source>
</evidence>
<comment type="subcellular location">
    <subcellularLocation>
        <location evidence="1">Nucleus</location>
    </subcellularLocation>
</comment>
<evidence type="ECO:0000256" key="1">
    <source>
        <dbReference type="ARBA" id="ARBA00004123"/>
    </source>
</evidence>
<dbReference type="GO" id="GO:0000122">
    <property type="term" value="P:negative regulation of transcription by RNA polymerase II"/>
    <property type="evidence" value="ECO:0007669"/>
    <property type="project" value="TreeGrafter"/>
</dbReference>
<evidence type="ECO:0000256" key="5">
    <source>
        <dbReference type="ARBA" id="ARBA00023242"/>
    </source>
</evidence>
<name>A0AAE0XVJ7_9GAST</name>
<dbReference type="PANTHER" id="PTHR10825:SF29">
    <property type="entry name" value="POLYCOMB GROUP RING FINGER PROTEIN 1"/>
    <property type="match status" value="1"/>
</dbReference>
<dbReference type="InterPro" id="IPR001841">
    <property type="entry name" value="Znf_RING"/>
</dbReference>
<sequence>MYVNPAVWVYDFIEDLMEMDQVLKIRIQDINPHVVCSLCGGYFIDATTITECLHTFCKSCIVKYLMSCKHCPQCQLKVHETHPLLLLRPDRTLQDVVYKLIPNLFEDEELRREEFNKSRGMAGNKKHGKKTEELAAPKLSSIINNPDGHLYKSDEQICLCLERYKSQRIMHHGKVLSLRPLDRKFLRCSIRVLVSHLKAMLFKKLTIPTDVQVEVICDREVLPDEVSMKQIFLMNWFGKETPMVLYYRFRETADNSIS</sequence>
<gene>
    <name evidence="8" type="ORF">RRG08_039365</name>
</gene>
<accession>A0AAE0XVJ7</accession>
<feature type="domain" description="RING-type" evidence="7">
    <location>
        <begin position="36"/>
        <end position="75"/>
    </location>
</feature>
<dbReference type="FunFam" id="3.30.40.10:FF:000122">
    <property type="entry name" value="polycomb group RING finger protein 1"/>
    <property type="match status" value="1"/>
</dbReference>
<dbReference type="Gene3D" id="3.10.20.90">
    <property type="entry name" value="Phosphatidylinositol 3-kinase Catalytic Subunit, Chain A, domain 1"/>
    <property type="match status" value="1"/>
</dbReference>
<dbReference type="Proteomes" id="UP001283361">
    <property type="component" value="Unassembled WGS sequence"/>
</dbReference>
<proteinExistence type="predicted"/>
<dbReference type="GO" id="GO:1990841">
    <property type="term" value="F:promoter-specific chromatin binding"/>
    <property type="evidence" value="ECO:0007669"/>
    <property type="project" value="TreeGrafter"/>
</dbReference>
<dbReference type="InterPro" id="IPR017907">
    <property type="entry name" value="Znf_RING_CS"/>
</dbReference>
<keyword evidence="4" id="KW-0862">Zinc</keyword>
<evidence type="ECO:0000256" key="4">
    <source>
        <dbReference type="ARBA" id="ARBA00022833"/>
    </source>
</evidence>
<dbReference type="PROSITE" id="PS50089">
    <property type="entry name" value="ZF_RING_2"/>
    <property type="match status" value="1"/>
</dbReference>
<dbReference type="Gene3D" id="3.30.40.10">
    <property type="entry name" value="Zinc/RING finger domain, C3HC4 (zinc finger)"/>
    <property type="match status" value="1"/>
</dbReference>
<evidence type="ECO:0000259" key="7">
    <source>
        <dbReference type="PROSITE" id="PS50089"/>
    </source>
</evidence>
<evidence type="ECO:0000313" key="9">
    <source>
        <dbReference type="Proteomes" id="UP001283361"/>
    </source>
</evidence>
<dbReference type="EMBL" id="JAWDGP010007472">
    <property type="protein sequence ID" value="KAK3716570.1"/>
    <property type="molecule type" value="Genomic_DNA"/>
</dbReference>
<dbReference type="Pfam" id="PF16207">
    <property type="entry name" value="RAWUL"/>
    <property type="match status" value="1"/>
</dbReference>
<keyword evidence="3 6" id="KW-0863">Zinc-finger</keyword>
<keyword evidence="9" id="KW-1185">Reference proteome</keyword>
<keyword evidence="2" id="KW-0479">Metal-binding</keyword>
<comment type="caution">
    <text evidence="8">The sequence shown here is derived from an EMBL/GenBank/DDBJ whole genome shotgun (WGS) entry which is preliminary data.</text>
</comment>
<dbReference type="AlphaFoldDB" id="A0AAE0XVJ7"/>
<dbReference type="InterPro" id="IPR032443">
    <property type="entry name" value="RAWUL"/>
</dbReference>
<dbReference type="CDD" id="cd17081">
    <property type="entry name" value="RAWUL_PCGF1"/>
    <property type="match status" value="1"/>
</dbReference>
<evidence type="ECO:0000256" key="6">
    <source>
        <dbReference type="PROSITE-ProRule" id="PRU00175"/>
    </source>
</evidence>
<dbReference type="PROSITE" id="PS00518">
    <property type="entry name" value="ZF_RING_1"/>
    <property type="match status" value="1"/>
</dbReference>